<feature type="domain" description="Phosphate acetyl/butaryl transferase" evidence="9">
    <location>
        <begin position="10"/>
        <end position="329"/>
    </location>
</feature>
<dbReference type="InterPro" id="IPR002505">
    <property type="entry name" value="PTA_PTB"/>
</dbReference>
<evidence type="ECO:0000256" key="4">
    <source>
        <dbReference type="ARBA" id="ARBA00012707"/>
    </source>
</evidence>
<keyword evidence="6" id="KW-0808">Transferase</keyword>
<comment type="catalytic activity">
    <reaction evidence="1">
        <text>acetyl-CoA + phosphate = acetyl phosphate + CoA</text>
        <dbReference type="Rhea" id="RHEA:19521"/>
        <dbReference type="ChEBI" id="CHEBI:22191"/>
        <dbReference type="ChEBI" id="CHEBI:43474"/>
        <dbReference type="ChEBI" id="CHEBI:57287"/>
        <dbReference type="ChEBI" id="CHEBI:57288"/>
        <dbReference type="EC" id="2.3.1.8"/>
    </reaction>
</comment>
<dbReference type="SUPFAM" id="SSF53659">
    <property type="entry name" value="Isocitrate/Isopropylmalate dehydrogenase-like"/>
    <property type="match status" value="1"/>
</dbReference>
<dbReference type="InterPro" id="IPR012147">
    <property type="entry name" value="P_Ac_Bu_trans"/>
</dbReference>
<dbReference type="Gene3D" id="3.40.50.10750">
    <property type="entry name" value="Isocitrate/Isopropylmalate dehydrogenase-like"/>
    <property type="match status" value="1"/>
</dbReference>
<dbReference type="OrthoDB" id="9808984at2"/>
<dbReference type="NCBIfam" id="TIGR00651">
    <property type="entry name" value="pta"/>
    <property type="match status" value="1"/>
</dbReference>
<evidence type="ECO:0000256" key="2">
    <source>
        <dbReference type="ARBA" id="ARBA00004989"/>
    </source>
</evidence>
<dbReference type="EC" id="2.3.1.8" evidence="4"/>
<organism evidence="10 11">
    <name type="scientific">Falsiruegeria litorea R37</name>
    <dbReference type="NCBI Taxonomy" id="1200284"/>
    <lineage>
        <taxon>Bacteria</taxon>
        <taxon>Pseudomonadati</taxon>
        <taxon>Pseudomonadota</taxon>
        <taxon>Alphaproteobacteria</taxon>
        <taxon>Rhodobacterales</taxon>
        <taxon>Roseobacteraceae</taxon>
        <taxon>Falsiruegeria</taxon>
    </lineage>
</organism>
<dbReference type="Proteomes" id="UP000193077">
    <property type="component" value="Unassembled WGS sequence"/>
</dbReference>
<evidence type="ECO:0000313" key="10">
    <source>
        <dbReference type="EMBL" id="SLN15348.1"/>
    </source>
</evidence>
<dbReference type="Pfam" id="PF01515">
    <property type="entry name" value="PTA_PTB"/>
    <property type="match status" value="1"/>
</dbReference>
<accession>A0A1Y5RE64</accession>
<dbReference type="PANTHER" id="PTHR43356:SF3">
    <property type="entry name" value="PHOSPHATE ACETYLTRANSFERASE"/>
    <property type="match status" value="1"/>
</dbReference>
<evidence type="ECO:0000313" key="11">
    <source>
        <dbReference type="Proteomes" id="UP000193077"/>
    </source>
</evidence>
<sequence length="336" mass="34461">MTLTPIELLTANAPATRPVVSLSEGSDPRIVAGALAAHKAGLADVILVGPQAEVEAALQAEGASASDGVAIHDPATSDLTEEFANVYFELRKHKGVDEAKARAAAETPLVYAAMLVRTGRATGTVGGAVHTTGDVVRTAIQVIGMAPDAGMVSSFFLMYPPENAQPGARAMLYSDCGLVIDPSAAELAKIATASATSARALLQTEPKIAMLSFSTKGSAKHPAVDKVIEATETLRANAPDLQVDGELQFDAAFVPSVGARKSPGSDVAGQANVMIFPNLDAGNISYKITQRIGGYSAIGPVMQGLAKPANDLSRGCSAEDVTQIIAVTILQAAGTK</sequence>
<protein>
    <recommendedName>
        <fullName evidence="5">Phosphate acetyltransferase</fullName>
        <ecNumber evidence="4">2.3.1.8</ecNumber>
    </recommendedName>
    <alternativeName>
        <fullName evidence="8">Phosphotransacetylase</fullName>
    </alternativeName>
</protein>
<dbReference type="EMBL" id="FWFO01000001">
    <property type="protein sequence ID" value="SLN15348.1"/>
    <property type="molecule type" value="Genomic_DNA"/>
</dbReference>
<evidence type="ECO:0000256" key="6">
    <source>
        <dbReference type="ARBA" id="ARBA00022679"/>
    </source>
</evidence>
<dbReference type="Gene3D" id="3.40.50.10950">
    <property type="match status" value="1"/>
</dbReference>
<dbReference type="InterPro" id="IPR050500">
    <property type="entry name" value="Phos_Acetyltrans/Butyryltrans"/>
</dbReference>
<dbReference type="AlphaFoldDB" id="A0A1Y5RE64"/>
<evidence type="ECO:0000259" key="9">
    <source>
        <dbReference type="Pfam" id="PF01515"/>
    </source>
</evidence>
<dbReference type="InterPro" id="IPR042112">
    <property type="entry name" value="P_AcTrfase_dom2"/>
</dbReference>
<dbReference type="NCBIfam" id="NF007233">
    <property type="entry name" value="PRK09653.1"/>
    <property type="match status" value="1"/>
</dbReference>
<name>A0A1Y5RE64_9RHOB</name>
<keyword evidence="11" id="KW-1185">Reference proteome</keyword>
<evidence type="ECO:0000256" key="7">
    <source>
        <dbReference type="ARBA" id="ARBA00023315"/>
    </source>
</evidence>
<dbReference type="InterPro" id="IPR004614">
    <property type="entry name" value="P_AcTrfase"/>
</dbReference>
<evidence type="ECO:0000256" key="8">
    <source>
        <dbReference type="ARBA" id="ARBA00031108"/>
    </source>
</evidence>
<evidence type="ECO:0000256" key="3">
    <source>
        <dbReference type="ARBA" id="ARBA00005656"/>
    </source>
</evidence>
<evidence type="ECO:0000256" key="1">
    <source>
        <dbReference type="ARBA" id="ARBA00000705"/>
    </source>
</evidence>
<reference evidence="10 11" key="1">
    <citation type="submission" date="2017-03" db="EMBL/GenBank/DDBJ databases">
        <authorList>
            <person name="Afonso C.L."/>
            <person name="Miller P.J."/>
            <person name="Scott M.A."/>
            <person name="Spackman E."/>
            <person name="Goraichik I."/>
            <person name="Dimitrov K.M."/>
            <person name="Suarez D.L."/>
            <person name="Swayne D.E."/>
        </authorList>
    </citation>
    <scope>NUCLEOTIDE SEQUENCE [LARGE SCALE GENOMIC DNA]</scope>
    <source>
        <strain evidence="10 11">CECT 7639</strain>
    </source>
</reference>
<comment type="similarity">
    <text evidence="3">Belongs to the phosphate acetyltransferase and butyryltransferase family.</text>
</comment>
<dbReference type="InterPro" id="IPR042113">
    <property type="entry name" value="P_AcTrfase_dom1"/>
</dbReference>
<evidence type="ECO:0000256" key="5">
    <source>
        <dbReference type="ARBA" id="ARBA00021528"/>
    </source>
</evidence>
<comment type="pathway">
    <text evidence="2">Metabolic intermediate biosynthesis; acetyl-CoA biosynthesis; acetyl-CoA from acetate: step 2/2.</text>
</comment>
<proteinExistence type="inferred from homology"/>
<dbReference type="PANTHER" id="PTHR43356">
    <property type="entry name" value="PHOSPHATE ACETYLTRANSFERASE"/>
    <property type="match status" value="1"/>
</dbReference>
<keyword evidence="7" id="KW-0012">Acyltransferase</keyword>
<gene>
    <name evidence="10" type="primary">eutD</name>
    <name evidence="10" type="ORF">TRL7639_00253</name>
</gene>
<dbReference type="RefSeq" id="WP_085793999.1">
    <property type="nucleotide sequence ID" value="NZ_FWFO01000001.1"/>
</dbReference>
<dbReference type="GO" id="GO:0008959">
    <property type="term" value="F:phosphate acetyltransferase activity"/>
    <property type="evidence" value="ECO:0007669"/>
    <property type="project" value="UniProtKB-EC"/>
</dbReference>
<dbReference type="PIRSF" id="PIRSF000428">
    <property type="entry name" value="P_Ac_trans"/>
    <property type="match status" value="1"/>
</dbReference>